<dbReference type="PANTHER" id="PTHR10598">
    <property type="entry name" value="SET1/ASH2 HISTONE METHYLTRANSFERASE COMPLEX SUBUNIT ASH2"/>
    <property type="match status" value="1"/>
</dbReference>
<dbReference type="OrthoDB" id="515692at2759"/>
<evidence type="ECO:0000313" key="6">
    <source>
        <dbReference type="Proteomes" id="UP000298663"/>
    </source>
</evidence>
<organism evidence="5 6">
    <name type="scientific">Steinernema carpocapsae</name>
    <name type="common">Entomopathogenic nematode</name>
    <dbReference type="NCBI Taxonomy" id="34508"/>
    <lineage>
        <taxon>Eukaryota</taxon>
        <taxon>Metazoa</taxon>
        <taxon>Ecdysozoa</taxon>
        <taxon>Nematoda</taxon>
        <taxon>Chromadorea</taxon>
        <taxon>Rhabditida</taxon>
        <taxon>Tylenchina</taxon>
        <taxon>Panagrolaimomorpha</taxon>
        <taxon>Strongyloidoidea</taxon>
        <taxon>Steinernematidae</taxon>
        <taxon>Steinernema</taxon>
    </lineage>
</organism>
<dbReference type="InterPro" id="IPR003877">
    <property type="entry name" value="SPRY_dom"/>
</dbReference>
<proteinExistence type="predicted"/>
<gene>
    <name evidence="5" type="ORF">L596_000721</name>
</gene>
<dbReference type="InterPro" id="IPR001870">
    <property type="entry name" value="B30.2/SPRY"/>
</dbReference>
<dbReference type="GO" id="GO:0048188">
    <property type="term" value="C:Set1C/COMPASS complex"/>
    <property type="evidence" value="ECO:0007669"/>
    <property type="project" value="InterPro"/>
</dbReference>
<dbReference type="InterPro" id="IPR043136">
    <property type="entry name" value="B30.2/SPRY_sf"/>
</dbReference>
<keyword evidence="2" id="KW-0539">Nucleus</keyword>
<evidence type="ECO:0000256" key="1">
    <source>
        <dbReference type="ARBA" id="ARBA00004123"/>
    </source>
</evidence>
<dbReference type="InterPro" id="IPR037353">
    <property type="entry name" value="ASH2"/>
</dbReference>
<dbReference type="Gene3D" id="2.60.120.920">
    <property type="match status" value="1"/>
</dbReference>
<name>A0A4U8UIY5_STECR</name>
<feature type="domain" description="B30.2/SPRY" evidence="4">
    <location>
        <begin position="72"/>
        <end position="309"/>
    </location>
</feature>
<evidence type="ECO:0000256" key="3">
    <source>
        <dbReference type="SAM" id="MobiDB-lite"/>
    </source>
</evidence>
<reference evidence="5 6" key="1">
    <citation type="journal article" date="2015" name="Genome Biol.">
        <title>Comparative genomics of Steinernema reveals deeply conserved gene regulatory networks.</title>
        <authorList>
            <person name="Dillman A.R."/>
            <person name="Macchietto M."/>
            <person name="Porter C.F."/>
            <person name="Rogers A."/>
            <person name="Williams B."/>
            <person name="Antoshechkin I."/>
            <person name="Lee M.M."/>
            <person name="Goodwin Z."/>
            <person name="Lu X."/>
            <person name="Lewis E.E."/>
            <person name="Goodrich-Blair H."/>
            <person name="Stock S.P."/>
            <person name="Adams B.J."/>
            <person name="Sternberg P.W."/>
            <person name="Mortazavi A."/>
        </authorList>
    </citation>
    <scope>NUCLEOTIDE SEQUENCE [LARGE SCALE GENOMIC DNA]</scope>
    <source>
        <strain evidence="5 6">ALL</strain>
    </source>
</reference>
<dbReference type="Proteomes" id="UP000298663">
    <property type="component" value="Unassembled WGS sequence"/>
</dbReference>
<evidence type="ECO:0000256" key="2">
    <source>
        <dbReference type="ARBA" id="ARBA00023242"/>
    </source>
</evidence>
<dbReference type="SMART" id="SM00449">
    <property type="entry name" value="SPRY"/>
    <property type="match status" value="1"/>
</dbReference>
<keyword evidence="6" id="KW-1185">Reference proteome</keyword>
<sequence length="366" mass="41780">MQTECALKKLVDFDVNRPINVDSVCWRATILYRLRALLVCRPSVLHHFQTRWRQRQGVETHGDVAKVAADLSPGDTATASSLNTPRRQAGRLSLGDTICMAKAVAKLFEMIRKLRLSDDRLTLSGQRNLGYCAARGTHMVSKGKWYYEVRFDRQAPQSHIRIGFAQELLPLQACIGYTKLSYGFRSKCGTKFHDCIGTRYLKADFKEGDVLGCLIDIPEPKFVTSEYLPQSKKDMILVFCKSHMFYEQKDDLASSLKKLKTARGSKIEFFLNGKSCGVAYTNIYAGQYYPAVSIYQESQITCNFGPRMKYLPAGARPFTDRLREYAVEQTVSDMLGTLEWREKQIEEKKNNHKVEKPTKTTRARNH</sequence>
<dbReference type="Pfam" id="PF00622">
    <property type="entry name" value="SPRY"/>
    <property type="match status" value="1"/>
</dbReference>
<dbReference type="CDD" id="cd12872">
    <property type="entry name" value="SPRY_Ash2"/>
    <property type="match status" value="1"/>
</dbReference>
<reference evidence="5 6" key="2">
    <citation type="journal article" date="2019" name="G3 (Bethesda)">
        <title>Hybrid Assembly of the Genome of the Entomopathogenic Nematode Steinernema carpocapsae Identifies the X-Chromosome.</title>
        <authorList>
            <person name="Serra L."/>
            <person name="Macchietto M."/>
            <person name="Macias-Munoz A."/>
            <person name="McGill C.J."/>
            <person name="Rodriguez I.M."/>
            <person name="Rodriguez B."/>
            <person name="Murad R."/>
            <person name="Mortazavi A."/>
        </authorList>
    </citation>
    <scope>NUCLEOTIDE SEQUENCE [LARGE SCALE GENOMIC DNA]</scope>
    <source>
        <strain evidence="5 6">ALL</strain>
    </source>
</reference>
<dbReference type="InterPro" id="IPR013320">
    <property type="entry name" value="ConA-like_dom_sf"/>
</dbReference>
<dbReference type="SUPFAM" id="SSF49899">
    <property type="entry name" value="Concanavalin A-like lectins/glucanases"/>
    <property type="match status" value="1"/>
</dbReference>
<comment type="subcellular location">
    <subcellularLocation>
        <location evidence="1">Nucleus</location>
    </subcellularLocation>
</comment>
<dbReference type="EMBL" id="AZBU02000001">
    <property type="protein sequence ID" value="TMS32930.1"/>
    <property type="molecule type" value="Genomic_DNA"/>
</dbReference>
<dbReference type="GO" id="GO:0000976">
    <property type="term" value="F:transcription cis-regulatory region binding"/>
    <property type="evidence" value="ECO:0007669"/>
    <property type="project" value="TreeGrafter"/>
</dbReference>
<evidence type="ECO:0000313" key="5">
    <source>
        <dbReference type="EMBL" id="TMS32930.1"/>
    </source>
</evidence>
<accession>A0A4U8UIY5</accession>
<dbReference type="AlphaFoldDB" id="A0A4U8UIY5"/>
<dbReference type="PROSITE" id="PS50188">
    <property type="entry name" value="B302_SPRY"/>
    <property type="match status" value="1"/>
</dbReference>
<protein>
    <recommendedName>
        <fullName evidence="4">B30.2/SPRY domain-containing protein</fullName>
    </recommendedName>
</protein>
<feature type="region of interest" description="Disordered" evidence="3">
    <location>
        <begin position="346"/>
        <end position="366"/>
    </location>
</feature>
<comment type="caution">
    <text evidence="5">The sequence shown here is derived from an EMBL/GenBank/DDBJ whole genome shotgun (WGS) entry which is preliminary data.</text>
</comment>
<feature type="compositionally biased region" description="Basic and acidic residues" evidence="3">
    <location>
        <begin position="346"/>
        <end position="358"/>
    </location>
</feature>
<evidence type="ECO:0000259" key="4">
    <source>
        <dbReference type="PROSITE" id="PS50188"/>
    </source>
</evidence>
<dbReference type="PANTHER" id="PTHR10598:SF0">
    <property type="entry name" value="SET1_ASH2 HISTONE METHYLTRANSFERASE COMPLEX SUBUNIT ASH2"/>
    <property type="match status" value="1"/>
</dbReference>